<dbReference type="AlphaFoldDB" id="A0A261QYI8"/>
<dbReference type="Gene3D" id="2.60.40.1090">
    <property type="entry name" value="Fimbrial-type adhesion domain"/>
    <property type="match status" value="1"/>
</dbReference>
<proteinExistence type="inferred from homology"/>
<feature type="chain" id="PRO_5012107966" evidence="5">
    <location>
        <begin position="25"/>
        <end position="180"/>
    </location>
</feature>
<dbReference type="Proteomes" id="UP000216947">
    <property type="component" value="Unassembled WGS sequence"/>
</dbReference>
<evidence type="ECO:0000313" key="7">
    <source>
        <dbReference type="Proteomes" id="UP000216947"/>
    </source>
</evidence>
<evidence type="ECO:0000256" key="4">
    <source>
        <dbReference type="ARBA" id="ARBA00023263"/>
    </source>
</evidence>
<reference evidence="7" key="1">
    <citation type="submission" date="2017-05" db="EMBL/GenBank/DDBJ databases">
        <title>Complete and WGS of Bordetella genogroups.</title>
        <authorList>
            <person name="Spilker T."/>
            <person name="Lipuma J."/>
        </authorList>
    </citation>
    <scope>NUCLEOTIDE SEQUENCE [LARGE SCALE GENOMIC DNA]</scope>
    <source>
        <strain evidence="7">AU18089</strain>
    </source>
</reference>
<dbReference type="EMBL" id="NEVK01000007">
    <property type="protein sequence ID" value="OZI17143.1"/>
    <property type="molecule type" value="Genomic_DNA"/>
</dbReference>
<dbReference type="InterPro" id="IPR050263">
    <property type="entry name" value="Bact_Fimbrial_Adh_Pro"/>
</dbReference>
<keyword evidence="4" id="KW-0281">Fimbrium</keyword>
<dbReference type="InterPro" id="IPR036937">
    <property type="entry name" value="Adhesion_dom_fimbrial_sf"/>
</dbReference>
<comment type="similarity">
    <text evidence="2">Belongs to the fimbrial protein family.</text>
</comment>
<dbReference type="GO" id="GO:0043709">
    <property type="term" value="P:cell adhesion involved in single-species biofilm formation"/>
    <property type="evidence" value="ECO:0007669"/>
    <property type="project" value="TreeGrafter"/>
</dbReference>
<dbReference type="GO" id="GO:0009289">
    <property type="term" value="C:pilus"/>
    <property type="evidence" value="ECO:0007669"/>
    <property type="project" value="UniProtKB-SubCell"/>
</dbReference>
<protein>
    <submittedName>
        <fullName evidence="6">Fimbrial protein</fullName>
    </submittedName>
</protein>
<dbReference type="InterPro" id="IPR039458">
    <property type="entry name" value="FimA-like"/>
</dbReference>
<dbReference type="OrthoDB" id="8656135at2"/>
<keyword evidence="3 5" id="KW-0732">Signal</keyword>
<evidence type="ECO:0000256" key="2">
    <source>
        <dbReference type="ARBA" id="ARBA00006671"/>
    </source>
</evidence>
<dbReference type="SUPFAM" id="SSF49401">
    <property type="entry name" value="Bacterial adhesins"/>
    <property type="match status" value="1"/>
</dbReference>
<evidence type="ECO:0000256" key="3">
    <source>
        <dbReference type="ARBA" id="ARBA00022729"/>
    </source>
</evidence>
<dbReference type="InterPro" id="IPR008966">
    <property type="entry name" value="Adhesion_dom_sf"/>
</dbReference>
<dbReference type="Pfam" id="PF16970">
    <property type="entry name" value="FimA"/>
    <property type="match status" value="1"/>
</dbReference>
<keyword evidence="7" id="KW-1185">Reference proteome</keyword>
<dbReference type="PANTHER" id="PTHR33420">
    <property type="entry name" value="FIMBRIAL SUBUNIT ELFA-RELATED"/>
    <property type="match status" value="1"/>
</dbReference>
<accession>A0A261QYI8</accession>
<name>A0A261QYI8_9BORD</name>
<sequence>MKHQFRIIPAVVAAAIAIAPAAHAADGTIEFQGVITDTTCAISVNAGTNNGTVMLPAIGASALPAAGATAGTTPFTITLAGCAGATLNTAHTHFEMGPAVDVATGRLNNTSGTATGVQIEVLNAAQSPIRLGAAASQGDLAVDISSGGATLGYYARYYADAAAVTPGTVVSRVDYTIQYL</sequence>
<comment type="caution">
    <text evidence="6">The sequence shown here is derived from an EMBL/GenBank/DDBJ whole genome shotgun (WGS) entry which is preliminary data.</text>
</comment>
<dbReference type="RefSeq" id="WP_026639133.1">
    <property type="nucleotide sequence ID" value="NZ_NEVI01000019.1"/>
</dbReference>
<feature type="signal peptide" evidence="5">
    <location>
        <begin position="1"/>
        <end position="24"/>
    </location>
</feature>
<evidence type="ECO:0000313" key="6">
    <source>
        <dbReference type="EMBL" id="OZI17143.1"/>
    </source>
</evidence>
<gene>
    <name evidence="6" type="ORF">CAL19_14960</name>
</gene>
<comment type="subcellular location">
    <subcellularLocation>
        <location evidence="1">Fimbrium</location>
    </subcellularLocation>
</comment>
<organism evidence="6 7">
    <name type="scientific">Bordetella genomosp. 7</name>
    <dbReference type="NCBI Taxonomy" id="1416805"/>
    <lineage>
        <taxon>Bacteria</taxon>
        <taxon>Pseudomonadati</taxon>
        <taxon>Pseudomonadota</taxon>
        <taxon>Betaproteobacteria</taxon>
        <taxon>Burkholderiales</taxon>
        <taxon>Alcaligenaceae</taxon>
        <taxon>Bordetella</taxon>
    </lineage>
</organism>
<evidence type="ECO:0000256" key="1">
    <source>
        <dbReference type="ARBA" id="ARBA00004561"/>
    </source>
</evidence>
<evidence type="ECO:0000256" key="5">
    <source>
        <dbReference type="SAM" id="SignalP"/>
    </source>
</evidence>
<dbReference type="PANTHER" id="PTHR33420:SF3">
    <property type="entry name" value="FIMBRIAL SUBUNIT ELFA"/>
    <property type="match status" value="1"/>
</dbReference>